<dbReference type="Proteomes" id="UP000729402">
    <property type="component" value="Unassembled WGS sequence"/>
</dbReference>
<protein>
    <submittedName>
        <fullName evidence="1">Uncharacterized protein</fullName>
    </submittedName>
</protein>
<organism evidence="1 2">
    <name type="scientific">Zizania palustris</name>
    <name type="common">Northern wild rice</name>
    <dbReference type="NCBI Taxonomy" id="103762"/>
    <lineage>
        <taxon>Eukaryota</taxon>
        <taxon>Viridiplantae</taxon>
        <taxon>Streptophyta</taxon>
        <taxon>Embryophyta</taxon>
        <taxon>Tracheophyta</taxon>
        <taxon>Spermatophyta</taxon>
        <taxon>Magnoliopsida</taxon>
        <taxon>Liliopsida</taxon>
        <taxon>Poales</taxon>
        <taxon>Poaceae</taxon>
        <taxon>BOP clade</taxon>
        <taxon>Oryzoideae</taxon>
        <taxon>Oryzeae</taxon>
        <taxon>Zizaniinae</taxon>
        <taxon>Zizania</taxon>
    </lineage>
</organism>
<dbReference type="EMBL" id="JAAALK010000283">
    <property type="protein sequence ID" value="KAG8072453.1"/>
    <property type="molecule type" value="Genomic_DNA"/>
</dbReference>
<reference evidence="1" key="2">
    <citation type="submission" date="2021-02" db="EMBL/GenBank/DDBJ databases">
        <authorList>
            <person name="Kimball J.A."/>
            <person name="Haas M.W."/>
            <person name="Macchietto M."/>
            <person name="Kono T."/>
            <person name="Duquette J."/>
            <person name="Shao M."/>
        </authorList>
    </citation>
    <scope>NUCLEOTIDE SEQUENCE</scope>
    <source>
        <tissue evidence="1">Fresh leaf tissue</tissue>
    </source>
</reference>
<evidence type="ECO:0000313" key="1">
    <source>
        <dbReference type="EMBL" id="KAG8072453.1"/>
    </source>
</evidence>
<name>A0A8J5W257_ZIZPA</name>
<evidence type="ECO:0000313" key="2">
    <source>
        <dbReference type="Proteomes" id="UP000729402"/>
    </source>
</evidence>
<reference evidence="1" key="1">
    <citation type="journal article" date="2021" name="bioRxiv">
        <title>Whole Genome Assembly and Annotation of Northern Wild Rice, Zizania palustris L., Supports a Whole Genome Duplication in the Zizania Genus.</title>
        <authorList>
            <person name="Haas M."/>
            <person name="Kono T."/>
            <person name="Macchietto M."/>
            <person name="Millas R."/>
            <person name="McGilp L."/>
            <person name="Shao M."/>
            <person name="Duquette J."/>
            <person name="Hirsch C.N."/>
            <person name="Kimball J."/>
        </authorList>
    </citation>
    <scope>NUCLEOTIDE SEQUENCE</scope>
    <source>
        <tissue evidence="1">Fresh leaf tissue</tissue>
    </source>
</reference>
<dbReference type="AlphaFoldDB" id="A0A8J5W257"/>
<sequence length="92" mass="10331">MTRSRALIQIAAAVRTWAQPCVYGFRILRFIRGESHAAMQACLPFNMPRAEKSSNITLYTTEFTAPKSQSLLHVLLPEVLSSQHSKNKATKL</sequence>
<proteinExistence type="predicted"/>
<comment type="caution">
    <text evidence="1">The sequence shown here is derived from an EMBL/GenBank/DDBJ whole genome shotgun (WGS) entry which is preliminary data.</text>
</comment>
<gene>
    <name evidence="1" type="ORF">GUJ93_ZPchr0006g43450</name>
</gene>
<accession>A0A8J5W257</accession>
<keyword evidence="2" id="KW-1185">Reference proteome</keyword>